<reference evidence="2 3" key="1">
    <citation type="submission" date="2019-03" db="EMBL/GenBank/DDBJ databases">
        <title>Genomic Encyclopedia of Type Strains, Phase IV (KMG-IV): sequencing the most valuable type-strain genomes for metagenomic binning, comparative biology and taxonomic classification.</title>
        <authorList>
            <person name="Goeker M."/>
        </authorList>
    </citation>
    <scope>NUCLEOTIDE SEQUENCE [LARGE SCALE GENOMIC DNA]</scope>
    <source>
        <strain evidence="2 3">DSM 21667</strain>
    </source>
</reference>
<organism evidence="2 3">
    <name type="scientific">Tahibacter aquaticus</name>
    <dbReference type="NCBI Taxonomy" id="520092"/>
    <lineage>
        <taxon>Bacteria</taxon>
        <taxon>Pseudomonadati</taxon>
        <taxon>Pseudomonadota</taxon>
        <taxon>Gammaproteobacteria</taxon>
        <taxon>Lysobacterales</taxon>
        <taxon>Rhodanobacteraceae</taxon>
        <taxon>Tahibacter</taxon>
    </lineage>
</organism>
<feature type="signal peptide" evidence="1">
    <location>
        <begin position="1"/>
        <end position="26"/>
    </location>
</feature>
<name>A0A4R6YNJ1_9GAMM</name>
<comment type="caution">
    <text evidence="2">The sequence shown here is derived from an EMBL/GenBank/DDBJ whole genome shotgun (WGS) entry which is preliminary data.</text>
</comment>
<gene>
    <name evidence="2" type="ORF">DFR29_11727</name>
</gene>
<keyword evidence="1" id="KW-0732">Signal</keyword>
<evidence type="ECO:0000313" key="3">
    <source>
        <dbReference type="Proteomes" id="UP000295293"/>
    </source>
</evidence>
<accession>A0A4R6YNJ1</accession>
<dbReference type="OrthoDB" id="9029247at2"/>
<evidence type="ECO:0000313" key="2">
    <source>
        <dbReference type="EMBL" id="TDR39123.1"/>
    </source>
</evidence>
<feature type="chain" id="PRO_5020551175" evidence="1">
    <location>
        <begin position="27"/>
        <end position="411"/>
    </location>
</feature>
<protein>
    <submittedName>
        <fullName evidence="2">Uncharacterized protein</fullName>
    </submittedName>
</protein>
<dbReference type="Proteomes" id="UP000295293">
    <property type="component" value="Unassembled WGS sequence"/>
</dbReference>
<sequence>MKTLFAKFPLPVLAGCLALLPALATAGPICSAEAVQQAAAAIAEPREIVRSAIEANTDLDTDLQPVASAAIVTLKTRLLALVDAQVACLAAGASAKADGLDAALAAAVRGAIKPDPAMPSEAVAATPSNSAGDADAAAVQFESALLHDGALLSVVAQFGIPCGSDALWLLYAVEQGHWHRVVNWTSPRYSRVDGAWGSFHYAVSPPAADGRWFAAAAHIRPWCSSSWSVIDYAVLRPGSEADRPAVVLSGKDDMWWGGDDIGRLSVDATHVELRFHGASIDSGVHNREFIRRYDVSTTTTLRVPPIANSARDFVDEWIVSSWAAAQVWSAKQQLPALKREHEQLRIARKEGSFEFGATLACADGKAVQVEIDRGDDTSAYFRVTGATDFAMVAIADKPDPLCVKVTPPPAE</sequence>
<proteinExistence type="predicted"/>
<dbReference type="RefSeq" id="WP_133820977.1">
    <property type="nucleotide sequence ID" value="NZ_SNZH01000017.1"/>
</dbReference>
<dbReference type="AlphaFoldDB" id="A0A4R6YNJ1"/>
<dbReference type="EMBL" id="SNZH01000017">
    <property type="protein sequence ID" value="TDR39123.1"/>
    <property type="molecule type" value="Genomic_DNA"/>
</dbReference>
<evidence type="ECO:0000256" key="1">
    <source>
        <dbReference type="SAM" id="SignalP"/>
    </source>
</evidence>
<keyword evidence="3" id="KW-1185">Reference proteome</keyword>